<reference evidence="2" key="1">
    <citation type="journal article" date="2019" name="Int. J. Syst. Evol. Microbiol.">
        <title>The Global Catalogue of Microorganisms (GCM) 10K type strain sequencing project: providing services to taxonomists for standard genome sequencing and annotation.</title>
        <authorList>
            <consortium name="The Broad Institute Genomics Platform"/>
            <consortium name="The Broad Institute Genome Sequencing Center for Infectious Disease"/>
            <person name="Wu L."/>
            <person name="Ma J."/>
        </authorList>
    </citation>
    <scope>NUCLEOTIDE SEQUENCE [LARGE SCALE GENOMIC DNA]</scope>
    <source>
        <strain evidence="2">KCTC 23984</strain>
    </source>
</reference>
<evidence type="ECO:0000313" key="2">
    <source>
        <dbReference type="Proteomes" id="UP001597641"/>
    </source>
</evidence>
<keyword evidence="2" id="KW-1185">Reference proteome</keyword>
<dbReference type="Proteomes" id="UP001597641">
    <property type="component" value="Unassembled WGS sequence"/>
</dbReference>
<organism evidence="1 2">
    <name type="scientific">Pontibacter toksunensis</name>
    <dbReference type="NCBI Taxonomy" id="1332631"/>
    <lineage>
        <taxon>Bacteria</taxon>
        <taxon>Pseudomonadati</taxon>
        <taxon>Bacteroidota</taxon>
        <taxon>Cytophagia</taxon>
        <taxon>Cytophagales</taxon>
        <taxon>Hymenobacteraceae</taxon>
        <taxon>Pontibacter</taxon>
    </lineage>
</organism>
<protein>
    <submittedName>
        <fullName evidence="1">Uncharacterized protein</fullName>
    </submittedName>
</protein>
<accession>A0ABW6C1P7</accession>
<dbReference type="EMBL" id="JBHUOX010000027">
    <property type="protein sequence ID" value="MFD3003332.1"/>
    <property type="molecule type" value="Genomic_DNA"/>
</dbReference>
<sequence length="250" mass="28567">MTKQVLTAAIILSAAIFFNSCELINDELKPSKGKYAIEWINENNFFSKEWREQQVNNVSGNQIFSDESEHVEIVCGPENNSNPRLMEGSVTMNLPTSEDPTLRRVRLRRVGYNGTRLADLTELKYSTYVIQQSPTIMVLQVDLDNDGDRDGNIFYNPLEYFQGEAYIPIVYNTWQQWDALHNGVWHIELMELPEFPDNIVTIQELISIPAYADARIIDTPPVGHEGEGVRFTIGGNPRELFDNTIVYFDA</sequence>
<gene>
    <name evidence="1" type="ORF">ACFS7Z_23430</name>
</gene>
<name>A0ABW6C1P7_9BACT</name>
<dbReference type="RefSeq" id="WP_377490509.1">
    <property type="nucleotide sequence ID" value="NZ_JBHUOX010000027.1"/>
</dbReference>
<proteinExistence type="predicted"/>
<comment type="caution">
    <text evidence="1">The sequence shown here is derived from an EMBL/GenBank/DDBJ whole genome shotgun (WGS) entry which is preliminary data.</text>
</comment>
<evidence type="ECO:0000313" key="1">
    <source>
        <dbReference type="EMBL" id="MFD3003332.1"/>
    </source>
</evidence>